<protein>
    <recommendedName>
        <fullName evidence="4">Gp5/Type VI secretion system Vgr protein OB-fold domain-containing protein</fullName>
    </recommendedName>
</protein>
<reference evidence="2 3" key="1">
    <citation type="submission" date="2016-10" db="EMBL/GenBank/DDBJ databases">
        <authorList>
            <person name="de Groot N.N."/>
        </authorList>
    </citation>
    <scope>NUCLEOTIDE SEQUENCE [LARGE SCALE GENOMIC DNA]</scope>
    <source>
        <strain evidence="2 3">743A</strain>
    </source>
</reference>
<evidence type="ECO:0000313" key="2">
    <source>
        <dbReference type="EMBL" id="SFR87195.1"/>
    </source>
</evidence>
<dbReference type="Proteomes" id="UP000199659">
    <property type="component" value="Unassembled WGS sequence"/>
</dbReference>
<evidence type="ECO:0008006" key="4">
    <source>
        <dbReference type="Google" id="ProtNLM"/>
    </source>
</evidence>
<dbReference type="EMBL" id="FOYZ01000008">
    <property type="protein sequence ID" value="SFR87195.1"/>
    <property type="molecule type" value="Genomic_DNA"/>
</dbReference>
<dbReference type="OrthoDB" id="95423at2"/>
<keyword evidence="3" id="KW-1185">Reference proteome</keyword>
<proteinExistence type="predicted"/>
<evidence type="ECO:0000256" key="1">
    <source>
        <dbReference type="SAM" id="MobiDB-lite"/>
    </source>
</evidence>
<gene>
    <name evidence="2" type="ORF">SAMN05661086_02256</name>
</gene>
<feature type="compositionally biased region" description="Low complexity" evidence="1">
    <location>
        <begin position="369"/>
        <end position="384"/>
    </location>
</feature>
<dbReference type="RefSeq" id="WP_092560804.1">
    <property type="nucleotide sequence ID" value="NZ_FOYZ01000008.1"/>
</dbReference>
<name>A0A1I6K7G2_9FIRM</name>
<evidence type="ECO:0000313" key="3">
    <source>
        <dbReference type="Proteomes" id="UP000199659"/>
    </source>
</evidence>
<organism evidence="2 3">
    <name type="scientific">Anaeromicropila populeti</name>
    <dbReference type="NCBI Taxonomy" id="37658"/>
    <lineage>
        <taxon>Bacteria</taxon>
        <taxon>Bacillati</taxon>
        <taxon>Bacillota</taxon>
        <taxon>Clostridia</taxon>
        <taxon>Lachnospirales</taxon>
        <taxon>Lachnospiraceae</taxon>
        <taxon>Anaeromicropila</taxon>
    </lineage>
</organism>
<dbReference type="SUPFAM" id="SSF69279">
    <property type="entry name" value="Phage tail proteins"/>
    <property type="match status" value="1"/>
</dbReference>
<dbReference type="STRING" id="37658.SAMN05661086_02256"/>
<sequence>MRASNIRVEKINFLSIIECKVNKKINEHGYARVIGVIEAEDEMTCLSLATSETYLKIFAVGENDEQCIFNGFIENIEINSGDVKTVTIWLVTGTKMMDITARTRTFQNVAMAYKEVIQSNEKLNADIKAQSKFLETGTKQIGNLIVQYKETDWNFAKRMASCCNTFIMPAFVMEGSRYYFGLNEGQAAKRKPVDLHNYTIKKAVNEYEIVTKEKKLPLRTADSFYYIFDSREIYELGDCVELQMGEKLYIYQADAQFEGEELMNTYFLRTRNGFLRGTYYNQKLIGASLGGKIAAVTRDQVQISLDIDQEYSDHGTKNFPYSTVYSSPDGTGWYCMPEIGDRVRLYFPTEKEKHAYVISSVHLEVSDGAQASASDSAPPRSDPSNKSIKNSTGKEILFTPSSLSIINPAVGKIVLDDNEGITIQTTKSIRLKADQFVEVHSMQKDVTVTAAEALSLMQGTTRLILNKNLILKGARLKLQEKG</sequence>
<accession>A0A1I6K7G2</accession>
<feature type="region of interest" description="Disordered" evidence="1">
    <location>
        <begin position="369"/>
        <end position="391"/>
    </location>
</feature>
<dbReference type="AlphaFoldDB" id="A0A1I6K7G2"/>